<feature type="region of interest" description="Disordered" evidence="3">
    <location>
        <begin position="1"/>
        <end position="70"/>
    </location>
</feature>
<keyword evidence="2" id="KW-0053">Apoptosis</keyword>
<evidence type="ECO:0000256" key="2">
    <source>
        <dbReference type="ARBA" id="ARBA00022703"/>
    </source>
</evidence>
<organism evidence="5 6">
    <name type="scientific">Ranitomeya imitator</name>
    <name type="common">mimic poison frog</name>
    <dbReference type="NCBI Taxonomy" id="111125"/>
    <lineage>
        <taxon>Eukaryota</taxon>
        <taxon>Metazoa</taxon>
        <taxon>Chordata</taxon>
        <taxon>Craniata</taxon>
        <taxon>Vertebrata</taxon>
        <taxon>Euteleostomi</taxon>
        <taxon>Amphibia</taxon>
        <taxon>Batrachia</taxon>
        <taxon>Anura</taxon>
        <taxon>Neobatrachia</taxon>
        <taxon>Hyloidea</taxon>
        <taxon>Dendrobatidae</taxon>
        <taxon>Dendrobatinae</taxon>
        <taxon>Ranitomeya</taxon>
    </lineage>
</organism>
<dbReference type="SUPFAM" id="SSF52129">
    <property type="entry name" value="Caspase-like"/>
    <property type="match status" value="1"/>
</dbReference>
<dbReference type="InterPro" id="IPR029030">
    <property type="entry name" value="Caspase-like_dom_sf"/>
</dbReference>
<feature type="compositionally biased region" description="Basic and acidic residues" evidence="3">
    <location>
        <begin position="147"/>
        <end position="157"/>
    </location>
</feature>
<gene>
    <name evidence="5" type="ORF">RIMI_LOCUS2700346</name>
</gene>
<dbReference type="PANTHER" id="PTHR48169">
    <property type="entry name" value="DED DOMAIN-CONTAINING PROTEIN"/>
    <property type="match status" value="1"/>
</dbReference>
<proteinExistence type="inferred from homology"/>
<protein>
    <recommendedName>
        <fullName evidence="4">Caspase family p20 domain-containing protein</fullName>
    </recommendedName>
</protein>
<evidence type="ECO:0000259" key="4">
    <source>
        <dbReference type="PROSITE" id="PS50208"/>
    </source>
</evidence>
<dbReference type="Pfam" id="PF00656">
    <property type="entry name" value="Peptidase_C14"/>
    <property type="match status" value="1"/>
</dbReference>
<evidence type="ECO:0000256" key="3">
    <source>
        <dbReference type="SAM" id="MobiDB-lite"/>
    </source>
</evidence>
<feature type="compositionally biased region" description="Polar residues" evidence="3">
    <location>
        <begin position="12"/>
        <end position="23"/>
    </location>
</feature>
<dbReference type="PROSITE" id="PS50208">
    <property type="entry name" value="CASPASE_P20"/>
    <property type="match status" value="1"/>
</dbReference>
<dbReference type="Proteomes" id="UP001176940">
    <property type="component" value="Unassembled WGS sequence"/>
</dbReference>
<evidence type="ECO:0000256" key="1">
    <source>
        <dbReference type="ARBA" id="ARBA00010134"/>
    </source>
</evidence>
<reference evidence="5" key="1">
    <citation type="submission" date="2023-07" db="EMBL/GenBank/DDBJ databases">
        <authorList>
            <person name="Stuckert A."/>
        </authorList>
    </citation>
    <scope>NUCLEOTIDE SEQUENCE</scope>
</reference>
<sequence length="414" mass="46549">MESPEGTPQLCGEQQQPLGQPQTGKSQRSSQRRSSGSSRAGGAKAAQRSTKSSGRRNSPAKEDPPITVPFTSRMEQLALESEVQDLRQKGVLIRVPTEERGLKPCCVKQKRSDDWTLCGKTNGVVQKYNSSRKKTSPHMANGNAKTENPKSADHEESYPVRKHHQGFCVIIDCVGNDAEMLDAAFRSQYFTVECHMYKKVDEVEAILQDVAHMEQHRQHDVFVCIIISRGNADSLFCLDGDLPGLSLDRIKSFFTGQSCPNLRGKPKLFFIQNYLVSDTEEEGCVEVDGPQECAARRPQIQNHSRIPNEADIFWSHCRVKELELQRSSGFPSVYLRSLRDLLAEKKSSKDILDIHTELNRIIYAKKSGYFLQLRHTLTKKTAAVRFQRCCARMTFVTSRSCDRDVIAGPARIAT</sequence>
<comment type="similarity">
    <text evidence="1">Belongs to the peptidase C14A family.</text>
</comment>
<feature type="region of interest" description="Disordered" evidence="3">
    <location>
        <begin position="129"/>
        <end position="157"/>
    </location>
</feature>
<dbReference type="Gene3D" id="3.40.50.1460">
    <property type="match status" value="2"/>
</dbReference>
<evidence type="ECO:0000313" key="6">
    <source>
        <dbReference type="Proteomes" id="UP001176940"/>
    </source>
</evidence>
<accession>A0ABN9KYE4</accession>
<evidence type="ECO:0000313" key="5">
    <source>
        <dbReference type="EMBL" id="CAJ0926160.1"/>
    </source>
</evidence>
<dbReference type="EMBL" id="CAUEEQ010003858">
    <property type="protein sequence ID" value="CAJ0926160.1"/>
    <property type="molecule type" value="Genomic_DNA"/>
</dbReference>
<keyword evidence="6" id="KW-1185">Reference proteome</keyword>
<dbReference type="InterPro" id="IPR011600">
    <property type="entry name" value="Pept_C14_caspase"/>
</dbReference>
<dbReference type="InterPro" id="IPR001309">
    <property type="entry name" value="Pept_C14_p20"/>
</dbReference>
<feature type="domain" description="Caspase family p20" evidence="4">
    <location>
        <begin position="177"/>
        <end position="272"/>
    </location>
</feature>
<name>A0ABN9KYE4_9NEOB</name>
<comment type="caution">
    <text evidence="5">The sequence shown here is derived from an EMBL/GenBank/DDBJ whole genome shotgun (WGS) entry which is preliminary data.</text>
</comment>
<dbReference type="InterPro" id="IPR015917">
    <property type="entry name" value="Pept_C14A"/>
</dbReference>
<dbReference type="SMART" id="SM00115">
    <property type="entry name" value="CASc"/>
    <property type="match status" value="1"/>
</dbReference>
<feature type="compositionally biased region" description="Low complexity" evidence="3">
    <location>
        <begin position="24"/>
        <end position="49"/>
    </location>
</feature>
<dbReference type="PANTHER" id="PTHR48169:SF3">
    <property type="entry name" value="CASP8 AND FADD LIKE APOPTOSIS REGULATOR"/>
    <property type="match status" value="1"/>
</dbReference>